<dbReference type="GeneID" id="82813817"/>
<evidence type="ECO:0008006" key="3">
    <source>
        <dbReference type="Google" id="ProtNLM"/>
    </source>
</evidence>
<dbReference type="Proteomes" id="UP000317180">
    <property type="component" value="Unassembled WGS sequence"/>
</dbReference>
<dbReference type="RefSeq" id="WP_155808637.1">
    <property type="nucleotide sequence ID" value="NZ_BJOD01000010.1"/>
</dbReference>
<sequence length="47" mass="4994">MKKFVKGFVLSLCLVLGLGFGINVHIADGKVITIKPPIIQYDHGVGG</sequence>
<protein>
    <recommendedName>
        <fullName evidence="3">Phr family secreted Rap phosphatase inhibitor</fullName>
    </recommendedName>
</protein>
<dbReference type="EMBL" id="BJOD01000010">
    <property type="protein sequence ID" value="GED25093.1"/>
    <property type="molecule type" value="Genomic_DNA"/>
</dbReference>
<gene>
    <name evidence="1" type="ORF">BAG01nite_11950</name>
</gene>
<keyword evidence="2" id="KW-1185">Reference proteome</keyword>
<name>A0ABQ0SN79_9BACL</name>
<proteinExistence type="predicted"/>
<accession>A0ABQ0SN79</accession>
<evidence type="ECO:0000313" key="2">
    <source>
        <dbReference type="Proteomes" id="UP000317180"/>
    </source>
</evidence>
<organism evidence="1 2">
    <name type="scientific">Brevibacillus agri</name>
    <dbReference type="NCBI Taxonomy" id="51101"/>
    <lineage>
        <taxon>Bacteria</taxon>
        <taxon>Bacillati</taxon>
        <taxon>Bacillota</taxon>
        <taxon>Bacilli</taxon>
        <taxon>Bacillales</taxon>
        <taxon>Paenibacillaceae</taxon>
        <taxon>Brevibacillus</taxon>
    </lineage>
</organism>
<evidence type="ECO:0000313" key="1">
    <source>
        <dbReference type="EMBL" id="GED25093.1"/>
    </source>
</evidence>
<comment type="caution">
    <text evidence="1">The sequence shown here is derived from an EMBL/GenBank/DDBJ whole genome shotgun (WGS) entry which is preliminary data.</text>
</comment>
<reference evidence="1 2" key="1">
    <citation type="submission" date="2019-06" db="EMBL/GenBank/DDBJ databases">
        <title>Whole genome shotgun sequence of Brevibacillus agri NBRC 15538.</title>
        <authorList>
            <person name="Hosoyama A."/>
            <person name="Uohara A."/>
            <person name="Ohji S."/>
            <person name="Ichikawa N."/>
        </authorList>
    </citation>
    <scope>NUCLEOTIDE SEQUENCE [LARGE SCALE GENOMIC DNA]</scope>
    <source>
        <strain evidence="1 2">NBRC 15538</strain>
    </source>
</reference>